<comment type="caution">
    <text evidence="1">The sequence shown here is derived from an EMBL/GenBank/DDBJ whole genome shotgun (WGS) entry which is preliminary data.</text>
</comment>
<reference evidence="1" key="1">
    <citation type="submission" date="2022-07" db="EMBL/GenBank/DDBJ databases">
        <authorList>
            <person name="Trinca V."/>
            <person name="Uliana J.V.C."/>
            <person name="Torres T.T."/>
            <person name="Ward R.J."/>
            <person name="Monesi N."/>
        </authorList>
    </citation>
    <scope>NUCLEOTIDE SEQUENCE</scope>
    <source>
        <strain evidence="1">HSMRA1968</strain>
        <tissue evidence="1">Whole embryos</tissue>
    </source>
</reference>
<protein>
    <submittedName>
        <fullName evidence="1">Uncharacterized protein</fullName>
    </submittedName>
</protein>
<keyword evidence="2" id="KW-1185">Reference proteome</keyword>
<evidence type="ECO:0000313" key="1">
    <source>
        <dbReference type="EMBL" id="KAJ6640802.1"/>
    </source>
</evidence>
<gene>
    <name evidence="1" type="ORF">Bhyg_05734</name>
</gene>
<accession>A0A9Q0N0N4</accession>
<organism evidence="1 2">
    <name type="scientific">Pseudolycoriella hygida</name>
    <dbReference type="NCBI Taxonomy" id="35572"/>
    <lineage>
        <taxon>Eukaryota</taxon>
        <taxon>Metazoa</taxon>
        <taxon>Ecdysozoa</taxon>
        <taxon>Arthropoda</taxon>
        <taxon>Hexapoda</taxon>
        <taxon>Insecta</taxon>
        <taxon>Pterygota</taxon>
        <taxon>Neoptera</taxon>
        <taxon>Endopterygota</taxon>
        <taxon>Diptera</taxon>
        <taxon>Nematocera</taxon>
        <taxon>Sciaroidea</taxon>
        <taxon>Sciaridae</taxon>
        <taxon>Pseudolycoriella</taxon>
    </lineage>
</organism>
<evidence type="ECO:0000313" key="2">
    <source>
        <dbReference type="Proteomes" id="UP001151699"/>
    </source>
</evidence>
<sequence>MELQMSETILRNRIEQINLWFNFEFRLKILKLRENPRWGLCAFVRTSGVQQYRYIFFSHEGDIARLVTFFFGRVCRHIFGVLTNCQKVRILIEDDSFNKNKQHERECDYNRGTSCDVDIHFEIKFSYRVTLLKKGELTTENRSAKRFYKKKEQQIFYGWEIKLAGIKTSIKTKLRPDVHGSVHIRSLFIKTIRVCRFLRDIYLNDSYHSIITIAYGLLLDSTKATTMPIDAHHFFMSEKDLTVKKESTTSFQNPKKIASTLRKRADMFGTSILVFGLDMCTRSSYLLLLSS</sequence>
<proteinExistence type="predicted"/>
<dbReference type="Proteomes" id="UP001151699">
    <property type="component" value="Chromosome B"/>
</dbReference>
<name>A0A9Q0N0N4_9DIPT</name>
<dbReference type="AlphaFoldDB" id="A0A9Q0N0N4"/>
<dbReference type="EMBL" id="WJQU01000002">
    <property type="protein sequence ID" value="KAJ6640802.1"/>
    <property type="molecule type" value="Genomic_DNA"/>
</dbReference>